<accession>A0A2P2LAD0</accession>
<protein>
    <submittedName>
        <fullName evidence="1">Uncharacterized protein MANES_15G164200</fullName>
    </submittedName>
</protein>
<dbReference type="AlphaFoldDB" id="A0A2P2LAD0"/>
<evidence type="ECO:0000313" key="1">
    <source>
        <dbReference type="EMBL" id="MBX14932.1"/>
    </source>
</evidence>
<dbReference type="EMBL" id="GGEC01034448">
    <property type="protein sequence ID" value="MBX14932.1"/>
    <property type="molecule type" value="Transcribed_RNA"/>
</dbReference>
<proteinExistence type="predicted"/>
<organism evidence="1">
    <name type="scientific">Rhizophora mucronata</name>
    <name type="common">Asiatic mangrove</name>
    <dbReference type="NCBI Taxonomy" id="61149"/>
    <lineage>
        <taxon>Eukaryota</taxon>
        <taxon>Viridiplantae</taxon>
        <taxon>Streptophyta</taxon>
        <taxon>Embryophyta</taxon>
        <taxon>Tracheophyta</taxon>
        <taxon>Spermatophyta</taxon>
        <taxon>Magnoliopsida</taxon>
        <taxon>eudicotyledons</taxon>
        <taxon>Gunneridae</taxon>
        <taxon>Pentapetalae</taxon>
        <taxon>rosids</taxon>
        <taxon>fabids</taxon>
        <taxon>Malpighiales</taxon>
        <taxon>Rhizophoraceae</taxon>
        <taxon>Rhizophora</taxon>
    </lineage>
</organism>
<sequence length="46" mass="5374">MVYFLLMHTKPVLSSPKQLCCFHHPHRSYFQAQQMGNSLDQKGLPE</sequence>
<reference evidence="1" key="1">
    <citation type="submission" date="2018-02" db="EMBL/GenBank/DDBJ databases">
        <title>Rhizophora mucronata_Transcriptome.</title>
        <authorList>
            <person name="Meera S.P."/>
            <person name="Sreeshan A."/>
            <person name="Augustine A."/>
        </authorList>
    </citation>
    <scope>NUCLEOTIDE SEQUENCE</scope>
    <source>
        <tissue evidence="1">Leaf</tissue>
    </source>
</reference>
<name>A0A2P2LAD0_RHIMU</name>